<feature type="region of interest" description="Disordered" evidence="1">
    <location>
        <begin position="56"/>
        <end position="79"/>
    </location>
</feature>
<evidence type="ECO:0000256" key="1">
    <source>
        <dbReference type="SAM" id="MobiDB-lite"/>
    </source>
</evidence>
<dbReference type="AlphaFoldDB" id="A0A8H3AFN6"/>
<feature type="compositionally biased region" description="Pro residues" evidence="1">
    <location>
        <begin position="134"/>
        <end position="151"/>
    </location>
</feature>
<dbReference type="Proteomes" id="UP000663840">
    <property type="component" value="Unassembled WGS sequence"/>
</dbReference>
<organism evidence="2 3">
    <name type="scientific">Rhizoctonia solani</name>
    <dbReference type="NCBI Taxonomy" id="456999"/>
    <lineage>
        <taxon>Eukaryota</taxon>
        <taxon>Fungi</taxon>
        <taxon>Dikarya</taxon>
        <taxon>Basidiomycota</taxon>
        <taxon>Agaricomycotina</taxon>
        <taxon>Agaricomycetes</taxon>
        <taxon>Cantharellales</taxon>
        <taxon>Ceratobasidiaceae</taxon>
        <taxon>Rhizoctonia</taxon>
    </lineage>
</organism>
<gene>
    <name evidence="2" type="ORF">RDB_LOCUS52713</name>
</gene>
<sequence length="299" mass="32819">MHLTRRRPTIDPNDSWVHVTAVGSDMDSSWRIKSLPNTPFSTPPEEKELEDLFRTAKDSSTPQAATVPVRGDDRPPRGDLSQLIGQGSCTLPKPDGHRPVYALAISIADALAVTHRIATAIAQPEFTVVVSAAPPEPVSEVPPPSPPPSPPRPDRPANWPLLSPINTRVPLHPIQVPQLDNSSDPVTPISDELKTPSSTYVHGVLVSPILESPISEKIQAYINAYVSTIPIENMRTLETILEDEDDTDDSDAESEHTIVPRDRILDTPVTQSSIYSFHTANASIPTTPVSFFEHDWKRR</sequence>
<feature type="region of interest" description="Disordered" evidence="1">
    <location>
        <begin position="134"/>
        <end position="161"/>
    </location>
</feature>
<dbReference type="EMBL" id="CAJMWR010001231">
    <property type="protein sequence ID" value="CAE6419328.1"/>
    <property type="molecule type" value="Genomic_DNA"/>
</dbReference>
<comment type="caution">
    <text evidence="2">The sequence shown here is derived from an EMBL/GenBank/DDBJ whole genome shotgun (WGS) entry which is preliminary data.</text>
</comment>
<reference evidence="2" key="1">
    <citation type="submission" date="2021-01" db="EMBL/GenBank/DDBJ databases">
        <authorList>
            <person name="Kaushik A."/>
        </authorList>
    </citation>
    <scope>NUCLEOTIDE SEQUENCE</scope>
    <source>
        <strain evidence="2">AG1-1A</strain>
    </source>
</reference>
<evidence type="ECO:0000313" key="3">
    <source>
        <dbReference type="Proteomes" id="UP000663840"/>
    </source>
</evidence>
<proteinExistence type="predicted"/>
<evidence type="ECO:0000313" key="2">
    <source>
        <dbReference type="EMBL" id="CAE6419328.1"/>
    </source>
</evidence>
<name>A0A8H3AFN6_9AGAM</name>
<protein>
    <submittedName>
        <fullName evidence="2">Uncharacterized protein</fullName>
    </submittedName>
</protein>
<accession>A0A8H3AFN6</accession>
<dbReference type="OrthoDB" id="538223at2759"/>